<dbReference type="EMBL" id="CAMXCT010005702">
    <property type="protein sequence ID" value="CAI4013082.1"/>
    <property type="molecule type" value="Genomic_DNA"/>
</dbReference>
<evidence type="ECO:0000256" key="3">
    <source>
        <dbReference type="ARBA" id="ARBA00022837"/>
    </source>
</evidence>
<keyword evidence="6" id="KW-0175">Coiled coil</keyword>
<evidence type="ECO:0000256" key="5">
    <source>
        <dbReference type="ARBA" id="ARBA00023136"/>
    </source>
</evidence>
<evidence type="ECO:0000313" key="11">
    <source>
        <dbReference type="EMBL" id="CAL1166457.1"/>
    </source>
</evidence>
<dbReference type="InterPro" id="IPR002048">
    <property type="entry name" value="EF_hand_dom"/>
</dbReference>
<reference evidence="10" key="1">
    <citation type="submission" date="2022-10" db="EMBL/GenBank/DDBJ databases">
        <authorList>
            <person name="Chen Y."/>
            <person name="Dougan E. K."/>
            <person name="Chan C."/>
            <person name="Rhodes N."/>
            <person name="Thang M."/>
        </authorList>
    </citation>
    <scope>NUCLEOTIDE SEQUENCE</scope>
</reference>
<feature type="transmembrane region" description="Helical" evidence="8">
    <location>
        <begin position="386"/>
        <end position="404"/>
    </location>
</feature>
<dbReference type="InterPro" id="IPR005821">
    <property type="entry name" value="Ion_trans_dom"/>
</dbReference>
<keyword evidence="2 8" id="KW-0812">Transmembrane</keyword>
<name>A0A9P1DPD8_9DINO</name>
<feature type="compositionally biased region" description="Low complexity" evidence="7">
    <location>
        <begin position="108"/>
        <end position="117"/>
    </location>
</feature>
<dbReference type="EMBL" id="CAMXCT030005702">
    <property type="protein sequence ID" value="CAL4800394.1"/>
    <property type="molecule type" value="Genomic_DNA"/>
</dbReference>
<accession>A0A9P1DPD8</accession>
<dbReference type="PROSITE" id="PS50222">
    <property type="entry name" value="EF_HAND_2"/>
    <property type="match status" value="1"/>
</dbReference>
<dbReference type="PANTHER" id="PTHR46726:SF1">
    <property type="entry name" value="TWO-PORE CALCIUM CHANNEL 3"/>
    <property type="match status" value="1"/>
</dbReference>
<dbReference type="Gene3D" id="1.20.120.350">
    <property type="entry name" value="Voltage-gated potassium channels. Chain C"/>
    <property type="match status" value="1"/>
</dbReference>
<evidence type="ECO:0000313" key="10">
    <source>
        <dbReference type="EMBL" id="CAI4013082.1"/>
    </source>
</evidence>
<protein>
    <submittedName>
        <fullName evidence="12">Voltage-dependent T-type calcium channel subunit alpha-1H</fullName>
    </submittedName>
</protein>
<dbReference type="InterPro" id="IPR018247">
    <property type="entry name" value="EF_Hand_1_Ca_BS"/>
</dbReference>
<dbReference type="GO" id="GO:0005509">
    <property type="term" value="F:calcium ion binding"/>
    <property type="evidence" value="ECO:0007669"/>
    <property type="project" value="InterPro"/>
</dbReference>
<keyword evidence="3" id="KW-0106">Calcium</keyword>
<comment type="caution">
    <text evidence="10">The sequence shown here is derived from an EMBL/GenBank/DDBJ whole genome shotgun (WGS) entry which is preliminary data.</text>
</comment>
<proteinExistence type="predicted"/>
<evidence type="ECO:0000256" key="7">
    <source>
        <dbReference type="SAM" id="MobiDB-lite"/>
    </source>
</evidence>
<keyword evidence="5 8" id="KW-0472">Membrane</keyword>
<evidence type="ECO:0000256" key="8">
    <source>
        <dbReference type="SAM" id="Phobius"/>
    </source>
</evidence>
<dbReference type="SUPFAM" id="SSF47473">
    <property type="entry name" value="EF-hand"/>
    <property type="match status" value="1"/>
</dbReference>
<feature type="transmembrane region" description="Helical" evidence="8">
    <location>
        <begin position="347"/>
        <end position="365"/>
    </location>
</feature>
<evidence type="ECO:0000313" key="12">
    <source>
        <dbReference type="EMBL" id="CAL4800394.1"/>
    </source>
</evidence>
<dbReference type="OrthoDB" id="416199at2759"/>
<dbReference type="Gene3D" id="1.10.287.70">
    <property type="match status" value="1"/>
</dbReference>
<dbReference type="SUPFAM" id="SSF81324">
    <property type="entry name" value="Voltage-gated potassium channels"/>
    <property type="match status" value="1"/>
</dbReference>
<evidence type="ECO:0000256" key="2">
    <source>
        <dbReference type="ARBA" id="ARBA00022692"/>
    </source>
</evidence>
<keyword evidence="4 8" id="KW-1133">Transmembrane helix</keyword>
<evidence type="ECO:0000256" key="6">
    <source>
        <dbReference type="SAM" id="Coils"/>
    </source>
</evidence>
<feature type="transmembrane region" description="Helical" evidence="8">
    <location>
        <begin position="232"/>
        <end position="250"/>
    </location>
</feature>
<evidence type="ECO:0000259" key="9">
    <source>
        <dbReference type="PROSITE" id="PS50222"/>
    </source>
</evidence>
<gene>
    <name evidence="10" type="ORF">C1SCF055_LOCUS38083</name>
</gene>
<feature type="transmembrane region" description="Helical" evidence="8">
    <location>
        <begin position="424"/>
        <end position="453"/>
    </location>
</feature>
<feature type="domain" description="EF-hand" evidence="9">
    <location>
        <begin position="503"/>
        <end position="538"/>
    </location>
</feature>
<dbReference type="GO" id="GO:0005216">
    <property type="term" value="F:monoatomic ion channel activity"/>
    <property type="evidence" value="ECO:0007669"/>
    <property type="project" value="InterPro"/>
</dbReference>
<dbReference type="PANTHER" id="PTHR46726">
    <property type="entry name" value="TWO PORE CHANNEL 3"/>
    <property type="match status" value="1"/>
</dbReference>
<feature type="coiled-coil region" evidence="6">
    <location>
        <begin position="3"/>
        <end position="34"/>
    </location>
</feature>
<feature type="transmembrane region" description="Helical" evidence="8">
    <location>
        <begin position="192"/>
        <end position="212"/>
    </location>
</feature>
<dbReference type="EMBL" id="CAMXCT020005702">
    <property type="protein sequence ID" value="CAL1166457.1"/>
    <property type="molecule type" value="Genomic_DNA"/>
</dbReference>
<evidence type="ECO:0000313" key="13">
    <source>
        <dbReference type="Proteomes" id="UP001152797"/>
    </source>
</evidence>
<sequence length="594" mass="67460">MALSDLEHLRVLLKEETQQLRQELRRDISEIRQNEQIEQPTLERLLSGNMGQVGQMPPELIRTFSSPLFPRSWSRHVSDGDHASQGAGHTEHDDELFEWHRHPRKIQPRSSSSSPNNRFRRGRAASKHGNSPNRKRFGNSLLPAPQMPEEASLIRTSRRFSQMSNPLLIRDQARSPAFYLESNLRSLVESSLFSTFIGAMILTNSIFIGVQTDYAASTWQAQTPPFFVVSRLVAASEMLFALIFLSELILRIAAYRCDFFSGPDMAWNLFDTMLILSQAVEQGITASIIYQNGLQDLDLSQLTDDTLVLRALRIFRLLRILRILRIMHISGELQAIVTAVMKGLRSFLWTVIFLLLLLYAVGVFITQSVTDFKISLDSRSALDPELADYFGTLAGTMLALFQAVTDGQEWREMLKPLMREISPWMAVPFCIYIAFTVFALLNILTGIFVDSALQNGQEEKRRFLLQEVGQLFLEADKEQMTWVDFQAQLENPHLQQLFHALDVDEEDAFMLFHMLDASHEGHIQADEFLNGCLRLDGPAKAIDLAAFMEESRKVNRTFLAHAKFVNSTLCWLVSAIHAQNQQARPLDSGQQGAS</sequence>
<keyword evidence="13" id="KW-1185">Reference proteome</keyword>
<organism evidence="10">
    <name type="scientific">Cladocopium goreaui</name>
    <dbReference type="NCBI Taxonomy" id="2562237"/>
    <lineage>
        <taxon>Eukaryota</taxon>
        <taxon>Sar</taxon>
        <taxon>Alveolata</taxon>
        <taxon>Dinophyceae</taxon>
        <taxon>Suessiales</taxon>
        <taxon>Symbiodiniaceae</taxon>
        <taxon>Cladocopium</taxon>
    </lineage>
</organism>
<evidence type="ECO:0000256" key="1">
    <source>
        <dbReference type="ARBA" id="ARBA00004141"/>
    </source>
</evidence>
<evidence type="ECO:0000256" key="4">
    <source>
        <dbReference type="ARBA" id="ARBA00022989"/>
    </source>
</evidence>
<dbReference type="InterPro" id="IPR027359">
    <property type="entry name" value="Volt_channel_dom_sf"/>
</dbReference>
<dbReference type="PROSITE" id="PS00018">
    <property type="entry name" value="EF_HAND_1"/>
    <property type="match status" value="1"/>
</dbReference>
<dbReference type="Proteomes" id="UP001152797">
    <property type="component" value="Unassembled WGS sequence"/>
</dbReference>
<dbReference type="AlphaFoldDB" id="A0A9P1DPD8"/>
<dbReference type="InterPro" id="IPR011992">
    <property type="entry name" value="EF-hand-dom_pair"/>
</dbReference>
<comment type="subcellular location">
    <subcellularLocation>
        <location evidence="1">Membrane</location>
        <topology evidence="1">Multi-pass membrane protein</topology>
    </subcellularLocation>
</comment>
<dbReference type="GO" id="GO:0016020">
    <property type="term" value="C:membrane"/>
    <property type="evidence" value="ECO:0007669"/>
    <property type="project" value="UniProtKB-SubCell"/>
</dbReference>
<feature type="region of interest" description="Disordered" evidence="7">
    <location>
        <begin position="101"/>
        <end position="144"/>
    </location>
</feature>
<dbReference type="Pfam" id="PF00520">
    <property type="entry name" value="Ion_trans"/>
    <property type="match status" value="1"/>
</dbReference>
<reference evidence="11" key="2">
    <citation type="submission" date="2024-04" db="EMBL/GenBank/DDBJ databases">
        <authorList>
            <person name="Chen Y."/>
            <person name="Shah S."/>
            <person name="Dougan E. K."/>
            <person name="Thang M."/>
            <person name="Chan C."/>
        </authorList>
    </citation>
    <scope>NUCLEOTIDE SEQUENCE [LARGE SCALE GENOMIC DNA]</scope>
</reference>